<dbReference type="eggNOG" id="ENOG502S845">
    <property type="taxonomic scope" value="Eukaryota"/>
</dbReference>
<dbReference type="AlphaFoldDB" id="H3H243"/>
<dbReference type="OMA" id="SAYQCME"/>
<reference evidence="2" key="2">
    <citation type="submission" date="2015-06" db="UniProtKB">
        <authorList>
            <consortium name="EnsemblProtists"/>
        </authorList>
    </citation>
    <scope>IDENTIFICATION</scope>
    <source>
        <strain evidence="2">Pr102</strain>
    </source>
</reference>
<dbReference type="EnsemblProtists" id="Phyra84404">
    <property type="protein sequence ID" value="Phyra84404"/>
    <property type="gene ID" value="Phyra84404"/>
</dbReference>
<evidence type="ECO:0000256" key="1">
    <source>
        <dbReference type="SAM" id="Coils"/>
    </source>
</evidence>
<feature type="coiled-coil region" evidence="1">
    <location>
        <begin position="270"/>
        <end position="313"/>
    </location>
</feature>
<accession>H3H243</accession>
<dbReference type="HOGENOM" id="CLU_488722_0_0_1"/>
<proteinExistence type="predicted"/>
<sequence>MASNSSYPATTSLILSVPYTSFTNMVPVFDDDSVKSIIKGTEEKFVLAGVTGAFEKLQLVPKLVELAYAGCKSSSSQTSVLQLQSGCLTLSYDTQITCLDFVDGCFDSLKKHKLALLMLSKNRPENAFLCLQKTSEMAGKMANRADELVTKSQNMCELAETALAATSTDNVEVEKKHKENQTKSAELEATRLELASMTTKLTTQVLEAKENEKKAADEADLARTRAFAVAMVSAVLAPLTACAQAYAGKSGLPTAPMMSRSPLDAASATIVEKKAKLAKARCAMEAETDEDKKQLLCEEIAGYTAEIECLEQARSETQHVGTTQESQAFRATESAAQREAAYHQERILLQEQERKASADLAGTVARLKHASDENNHLATAKLSLELAIKAIGRVTSAFEAMRAYWLEVKSHCDKLSDVSDMELVQDFEEEFVQAITDSWYNWLVLGRITFTSAKTMKKVIDENCRVMEDIPTSQEARERLPMLIKRAQLGVQIENDKIQEITQP</sequence>
<evidence type="ECO:0000313" key="2">
    <source>
        <dbReference type="EnsemblProtists" id="Phyra84404"/>
    </source>
</evidence>
<dbReference type="EMBL" id="DS566109">
    <property type="status" value="NOT_ANNOTATED_CDS"/>
    <property type="molecule type" value="Genomic_DNA"/>
</dbReference>
<evidence type="ECO:0000313" key="3">
    <source>
        <dbReference type="Proteomes" id="UP000005238"/>
    </source>
</evidence>
<organism evidence="2 3">
    <name type="scientific">Phytophthora ramorum</name>
    <name type="common">Sudden oak death agent</name>
    <dbReference type="NCBI Taxonomy" id="164328"/>
    <lineage>
        <taxon>Eukaryota</taxon>
        <taxon>Sar</taxon>
        <taxon>Stramenopiles</taxon>
        <taxon>Oomycota</taxon>
        <taxon>Peronosporomycetes</taxon>
        <taxon>Peronosporales</taxon>
        <taxon>Peronosporaceae</taxon>
        <taxon>Phytophthora</taxon>
    </lineage>
</organism>
<name>H3H243_PHYRM</name>
<keyword evidence="1" id="KW-0175">Coiled coil</keyword>
<dbReference type="Proteomes" id="UP000005238">
    <property type="component" value="Unassembled WGS sequence"/>
</dbReference>
<keyword evidence="3" id="KW-1185">Reference proteome</keyword>
<reference evidence="3" key="1">
    <citation type="journal article" date="2006" name="Science">
        <title>Phytophthora genome sequences uncover evolutionary origins and mechanisms of pathogenesis.</title>
        <authorList>
            <person name="Tyler B.M."/>
            <person name="Tripathy S."/>
            <person name="Zhang X."/>
            <person name="Dehal P."/>
            <person name="Jiang R.H."/>
            <person name="Aerts A."/>
            <person name="Arredondo F.D."/>
            <person name="Baxter L."/>
            <person name="Bensasson D."/>
            <person name="Beynon J.L."/>
            <person name="Chapman J."/>
            <person name="Damasceno C.M."/>
            <person name="Dorrance A.E."/>
            <person name="Dou D."/>
            <person name="Dickerman A.W."/>
            <person name="Dubchak I.L."/>
            <person name="Garbelotto M."/>
            <person name="Gijzen M."/>
            <person name="Gordon S.G."/>
            <person name="Govers F."/>
            <person name="Grunwald N.J."/>
            <person name="Huang W."/>
            <person name="Ivors K.L."/>
            <person name="Jones R.W."/>
            <person name="Kamoun S."/>
            <person name="Krampis K."/>
            <person name="Lamour K.H."/>
            <person name="Lee M.K."/>
            <person name="McDonald W.H."/>
            <person name="Medina M."/>
            <person name="Meijer H.J."/>
            <person name="Nordberg E.K."/>
            <person name="Maclean D.J."/>
            <person name="Ospina-Giraldo M.D."/>
            <person name="Morris P.F."/>
            <person name="Phuntumart V."/>
            <person name="Putnam N.H."/>
            <person name="Rash S."/>
            <person name="Rose J.K."/>
            <person name="Sakihama Y."/>
            <person name="Salamov A.A."/>
            <person name="Savidor A."/>
            <person name="Scheuring C.F."/>
            <person name="Smith B.M."/>
            <person name="Sobral B.W."/>
            <person name="Terry A."/>
            <person name="Torto-Alalibo T.A."/>
            <person name="Win J."/>
            <person name="Xu Z."/>
            <person name="Zhang H."/>
            <person name="Grigoriev I.V."/>
            <person name="Rokhsar D.S."/>
            <person name="Boore J.L."/>
        </authorList>
    </citation>
    <scope>NUCLEOTIDE SEQUENCE [LARGE SCALE GENOMIC DNA]</scope>
    <source>
        <strain evidence="3">Pr102</strain>
    </source>
</reference>
<protein>
    <submittedName>
        <fullName evidence="2">Uncharacterized protein</fullName>
    </submittedName>
</protein>
<dbReference type="STRING" id="164328.H3H243"/>
<dbReference type="PANTHER" id="PTHR37508:SF1">
    <property type="entry name" value="TRANSMEMBRANE PROTEIN"/>
    <property type="match status" value="1"/>
</dbReference>
<dbReference type="PANTHER" id="PTHR37508">
    <property type="entry name" value="TRANSMEMBRANE PROTEIN"/>
    <property type="match status" value="1"/>
</dbReference>
<dbReference type="InParanoid" id="H3H243"/>
<dbReference type="VEuPathDB" id="FungiDB:KRP22_4016"/>
<dbReference type="VEuPathDB" id="FungiDB:KRP23_13012"/>